<sequence length="159" mass="17459">MSSSPSNDFLAKAQAATQRVAASAAVQQNATPEQAKIVEELAQDRPTIHAAVTSFLSLVAARSLAINSTTLCATPTKSTTTTNNNEEEYQLVAQLWNGLTASEQKPARFLGRRALRHAWADIQPAVATTNDDEKLLRFVEEFGHLLFLDNKVMMMMILR</sequence>
<dbReference type="EMBL" id="CAICTM010000001">
    <property type="protein sequence ID" value="CAB9496124.1"/>
    <property type="molecule type" value="Genomic_DNA"/>
</dbReference>
<dbReference type="Proteomes" id="UP001153069">
    <property type="component" value="Unassembled WGS sequence"/>
</dbReference>
<evidence type="ECO:0000313" key="2">
    <source>
        <dbReference type="Proteomes" id="UP001153069"/>
    </source>
</evidence>
<accession>A0A9N8D8F2</accession>
<reference evidence="1" key="1">
    <citation type="submission" date="2020-06" db="EMBL/GenBank/DDBJ databases">
        <authorList>
            <consortium name="Plant Systems Biology data submission"/>
        </authorList>
    </citation>
    <scope>NUCLEOTIDE SEQUENCE</scope>
    <source>
        <strain evidence="1">D6</strain>
    </source>
</reference>
<protein>
    <submittedName>
        <fullName evidence="1">Uncharacterized protein</fullName>
    </submittedName>
</protein>
<gene>
    <name evidence="1" type="ORF">SEMRO_1_G001010.1</name>
</gene>
<comment type="caution">
    <text evidence="1">The sequence shown here is derived from an EMBL/GenBank/DDBJ whole genome shotgun (WGS) entry which is preliminary data.</text>
</comment>
<organism evidence="1 2">
    <name type="scientific">Seminavis robusta</name>
    <dbReference type="NCBI Taxonomy" id="568900"/>
    <lineage>
        <taxon>Eukaryota</taxon>
        <taxon>Sar</taxon>
        <taxon>Stramenopiles</taxon>
        <taxon>Ochrophyta</taxon>
        <taxon>Bacillariophyta</taxon>
        <taxon>Bacillariophyceae</taxon>
        <taxon>Bacillariophycidae</taxon>
        <taxon>Naviculales</taxon>
        <taxon>Naviculaceae</taxon>
        <taxon>Seminavis</taxon>
    </lineage>
</organism>
<evidence type="ECO:0000313" key="1">
    <source>
        <dbReference type="EMBL" id="CAB9496124.1"/>
    </source>
</evidence>
<name>A0A9N8D8F2_9STRA</name>
<proteinExistence type="predicted"/>
<keyword evidence="2" id="KW-1185">Reference proteome</keyword>
<dbReference type="AlphaFoldDB" id="A0A9N8D8F2"/>
<dbReference type="OrthoDB" id="48320at2759"/>